<comment type="subunit">
    <text evidence="3">Dimerizes in the presence of ATP but not ADP; ATP-binding is required for double-stranded (ds)DNA-binding. Interacts with DnaA.</text>
</comment>
<dbReference type="PANTHER" id="PTHR13696:SF52">
    <property type="entry name" value="PARA FAMILY PROTEIN CT_582"/>
    <property type="match status" value="1"/>
</dbReference>
<dbReference type="RefSeq" id="WP_074816800.1">
    <property type="nucleotide sequence ID" value="NZ_FOJX01000011.1"/>
</dbReference>
<dbReference type="PANTHER" id="PTHR13696">
    <property type="entry name" value="P-LOOP CONTAINING NUCLEOSIDE TRIPHOSPHATE HYDROLASE"/>
    <property type="match status" value="1"/>
</dbReference>
<evidence type="ECO:0000256" key="2">
    <source>
        <dbReference type="ARBA" id="ARBA00049360"/>
    </source>
</evidence>
<evidence type="ECO:0000256" key="4">
    <source>
        <dbReference type="ARBA" id="ARBA00071824"/>
    </source>
</evidence>
<name>A0A1I0YBS3_SELRU</name>
<gene>
    <name evidence="6" type="ORF">SAMN05216587_11184</name>
</gene>
<dbReference type="InterPro" id="IPR025669">
    <property type="entry name" value="AAA_dom"/>
</dbReference>
<proteinExistence type="inferred from homology"/>
<sequence length="253" mass="27693">MITVVISNKKGGVGKTTTAYNLAAGLRKRGKSVLAIDLDPQCSLTKFCGVNKNGPTSFGVITKEVNINSAILKLEFFDLIPGSASLATADQTLPESVNRLMRIREALSELKTDYDYCIMDNAPAIGVVTVNAYMATDYVIIPAEANELSTDGIANVYESILDVKKYVNPHIQIAGILLTRYKPNTVLNREYSDIFNELAKGMGTKVFKTPIRENVNLSELPSIHVPIFDYKPGSTGAEDYNAFIDEFIKGVEK</sequence>
<dbReference type="InterPro" id="IPR050678">
    <property type="entry name" value="DNA_Partitioning_ATPase"/>
</dbReference>
<dbReference type="AlphaFoldDB" id="A0A1I0YBS3"/>
<comment type="catalytic activity">
    <reaction evidence="2">
        <text>ATP + H2O = ADP + phosphate + H(+)</text>
        <dbReference type="Rhea" id="RHEA:13065"/>
        <dbReference type="ChEBI" id="CHEBI:15377"/>
        <dbReference type="ChEBI" id="CHEBI:15378"/>
        <dbReference type="ChEBI" id="CHEBI:30616"/>
        <dbReference type="ChEBI" id="CHEBI:43474"/>
        <dbReference type="ChEBI" id="CHEBI:456216"/>
    </reaction>
</comment>
<dbReference type="CDD" id="cd02042">
    <property type="entry name" value="ParAB_family"/>
    <property type="match status" value="1"/>
</dbReference>
<dbReference type="SUPFAM" id="SSF52540">
    <property type="entry name" value="P-loop containing nucleoside triphosphate hydrolases"/>
    <property type="match status" value="1"/>
</dbReference>
<comment type="similarity">
    <text evidence="1">Belongs to the ParA family.</text>
</comment>
<dbReference type="Pfam" id="PF13614">
    <property type="entry name" value="AAA_31"/>
    <property type="match status" value="1"/>
</dbReference>
<evidence type="ECO:0000256" key="1">
    <source>
        <dbReference type="ARBA" id="ARBA00006976"/>
    </source>
</evidence>
<organism evidence="6 7">
    <name type="scientific">Selenomonas ruminantium</name>
    <dbReference type="NCBI Taxonomy" id="971"/>
    <lineage>
        <taxon>Bacteria</taxon>
        <taxon>Bacillati</taxon>
        <taxon>Bacillota</taxon>
        <taxon>Negativicutes</taxon>
        <taxon>Selenomonadales</taxon>
        <taxon>Selenomonadaceae</taxon>
        <taxon>Selenomonas</taxon>
    </lineage>
</organism>
<accession>A0A1I0YBS3</accession>
<evidence type="ECO:0000256" key="3">
    <source>
        <dbReference type="ARBA" id="ARBA00062323"/>
    </source>
</evidence>
<reference evidence="6 7" key="1">
    <citation type="submission" date="2016-10" db="EMBL/GenBank/DDBJ databases">
        <authorList>
            <person name="de Groot N.N."/>
        </authorList>
    </citation>
    <scope>NUCLEOTIDE SEQUENCE [LARGE SCALE GENOMIC DNA]</scope>
    <source>
        <strain evidence="6 7">L14</strain>
    </source>
</reference>
<dbReference type="EMBL" id="FOJX01000011">
    <property type="protein sequence ID" value="SFB10632.1"/>
    <property type="molecule type" value="Genomic_DNA"/>
</dbReference>
<dbReference type="Gene3D" id="3.40.50.300">
    <property type="entry name" value="P-loop containing nucleotide triphosphate hydrolases"/>
    <property type="match status" value="1"/>
</dbReference>
<dbReference type="FunFam" id="3.40.50.300:FF:000285">
    <property type="entry name" value="Sporulation initiation inhibitor Soj"/>
    <property type="match status" value="1"/>
</dbReference>
<evidence type="ECO:0000259" key="5">
    <source>
        <dbReference type="Pfam" id="PF13614"/>
    </source>
</evidence>
<protein>
    <recommendedName>
        <fullName evidence="4">Sporulation initiation inhibitor protein Soj</fullName>
    </recommendedName>
</protein>
<dbReference type="Proteomes" id="UP000183843">
    <property type="component" value="Unassembled WGS sequence"/>
</dbReference>
<evidence type="ECO:0000313" key="6">
    <source>
        <dbReference type="EMBL" id="SFB10632.1"/>
    </source>
</evidence>
<dbReference type="InterPro" id="IPR027417">
    <property type="entry name" value="P-loop_NTPase"/>
</dbReference>
<feature type="domain" description="AAA" evidence="5">
    <location>
        <begin position="3"/>
        <end position="173"/>
    </location>
</feature>
<dbReference type="PIRSF" id="PIRSF009320">
    <property type="entry name" value="Nuc_binding_HP_1000"/>
    <property type="match status" value="1"/>
</dbReference>
<evidence type="ECO:0000313" key="7">
    <source>
        <dbReference type="Proteomes" id="UP000183843"/>
    </source>
</evidence>